<protein>
    <submittedName>
        <fullName evidence="1">EAL domain-containing protein</fullName>
    </submittedName>
</protein>
<dbReference type="PROSITE" id="PS50883">
    <property type="entry name" value="EAL"/>
    <property type="match status" value="1"/>
</dbReference>
<dbReference type="OrthoDB" id="1673646at2"/>
<reference evidence="1 2" key="1">
    <citation type="submission" date="2019-01" db="EMBL/GenBank/DDBJ databases">
        <authorList>
            <person name="Zhang S."/>
        </authorList>
    </citation>
    <scope>NUCLEOTIDE SEQUENCE [LARGE SCALE GENOMIC DNA]</scope>
    <source>
        <strain evidence="1 2">1626</strain>
    </source>
</reference>
<dbReference type="SMART" id="SM00052">
    <property type="entry name" value="EAL"/>
    <property type="match status" value="1"/>
</dbReference>
<dbReference type="Proteomes" id="UP000298681">
    <property type="component" value="Unassembled WGS sequence"/>
</dbReference>
<proteinExistence type="predicted"/>
<dbReference type="SUPFAM" id="SSF141868">
    <property type="entry name" value="EAL domain-like"/>
    <property type="match status" value="1"/>
</dbReference>
<dbReference type="InterPro" id="IPR001633">
    <property type="entry name" value="EAL_dom"/>
</dbReference>
<dbReference type="Gene3D" id="3.20.20.450">
    <property type="entry name" value="EAL domain"/>
    <property type="match status" value="1"/>
</dbReference>
<dbReference type="RefSeq" id="WP_134675147.1">
    <property type="nucleotide sequence ID" value="NZ_CP039383.2"/>
</dbReference>
<dbReference type="GO" id="GO:0071111">
    <property type="term" value="F:cyclic-guanylate-specific phosphodiesterase activity"/>
    <property type="evidence" value="ECO:0007669"/>
    <property type="project" value="InterPro"/>
</dbReference>
<dbReference type="EMBL" id="SPUH01000002">
    <property type="protein sequence ID" value="TKS53027.1"/>
    <property type="molecule type" value="Genomic_DNA"/>
</dbReference>
<dbReference type="PANTHER" id="PTHR33121">
    <property type="entry name" value="CYCLIC DI-GMP PHOSPHODIESTERASE PDEF"/>
    <property type="match status" value="1"/>
</dbReference>
<dbReference type="PANTHER" id="PTHR33121:SF15">
    <property type="entry name" value="BLUE LIGHT- AND TEMPERATURE-REGULATED ANTIREPRESSOR BLUF"/>
    <property type="match status" value="1"/>
</dbReference>
<organism evidence="1 2">
    <name type="scientific">Luteimonas yindakuii</name>
    <dbReference type="NCBI Taxonomy" id="2565782"/>
    <lineage>
        <taxon>Bacteria</taxon>
        <taxon>Pseudomonadati</taxon>
        <taxon>Pseudomonadota</taxon>
        <taxon>Gammaproteobacteria</taxon>
        <taxon>Lysobacterales</taxon>
        <taxon>Lysobacteraceae</taxon>
        <taxon>Luteimonas</taxon>
    </lineage>
</organism>
<dbReference type="InterPro" id="IPR035919">
    <property type="entry name" value="EAL_sf"/>
</dbReference>
<dbReference type="InterPro" id="IPR050706">
    <property type="entry name" value="Cyclic-di-GMP_PDE-like"/>
</dbReference>
<evidence type="ECO:0000313" key="2">
    <source>
        <dbReference type="Proteomes" id="UP000298681"/>
    </source>
</evidence>
<dbReference type="CDD" id="cd01948">
    <property type="entry name" value="EAL"/>
    <property type="match status" value="1"/>
</dbReference>
<dbReference type="AlphaFoldDB" id="A0A4Z1RED1"/>
<comment type="caution">
    <text evidence="1">The sequence shown here is derived from an EMBL/GenBank/DDBJ whole genome shotgun (WGS) entry which is preliminary data.</text>
</comment>
<sequence>MSSTTSCDACGEGRALPMPIAMAFQPIVDLASGEVHAYEALVRGADGASAFTVLAAIPDDRLYAFDQACRVTAIETAAALGMRQTLSINFLPNAVYQPENCIRRTLAAARRADWPLERILFEVAEREHVARPQHLLDILGAYRSMGFRTAIDDFGAGYAGLNLLAAFQPDLVKLDMALVRGIDGDRARRIIVDHATRMCVALGVAVVAEGVETRDEAAALRDLGIDLQQGYLYARPQLGALPEPVFAA</sequence>
<dbReference type="Pfam" id="PF00563">
    <property type="entry name" value="EAL"/>
    <property type="match status" value="1"/>
</dbReference>
<name>A0A4Z1RED1_9GAMM</name>
<keyword evidence="2" id="KW-1185">Reference proteome</keyword>
<evidence type="ECO:0000313" key="1">
    <source>
        <dbReference type="EMBL" id="TKS53027.1"/>
    </source>
</evidence>
<accession>A0A4Z1RED1</accession>
<gene>
    <name evidence="1" type="ORF">E4582_12545</name>
</gene>